<feature type="signal peptide" evidence="9">
    <location>
        <begin position="1"/>
        <end position="24"/>
    </location>
</feature>
<keyword evidence="6 9" id="KW-0732">Signal</keyword>
<reference evidence="12" key="1">
    <citation type="journal article" date="2019" name="Int. J. Syst. Evol. Microbiol.">
        <title>The Global Catalogue of Microorganisms (GCM) 10K type strain sequencing project: providing services to taxonomists for standard genome sequencing and annotation.</title>
        <authorList>
            <consortium name="The Broad Institute Genomics Platform"/>
            <consortium name="The Broad Institute Genome Sequencing Center for Infectious Disease"/>
            <person name="Wu L."/>
            <person name="Ma J."/>
        </authorList>
    </citation>
    <scope>NUCLEOTIDE SEQUENCE [LARGE SCALE GENOMIC DNA]</scope>
    <source>
        <strain evidence="12">CGMCC 1.12806</strain>
    </source>
</reference>
<evidence type="ECO:0000256" key="4">
    <source>
        <dbReference type="ARBA" id="ARBA00022452"/>
    </source>
</evidence>
<evidence type="ECO:0000256" key="1">
    <source>
        <dbReference type="ARBA" id="ARBA00004571"/>
    </source>
</evidence>
<evidence type="ECO:0000256" key="3">
    <source>
        <dbReference type="ARBA" id="ARBA00022448"/>
    </source>
</evidence>
<dbReference type="Pfam" id="PF13954">
    <property type="entry name" value="PapC_N"/>
    <property type="match status" value="1"/>
</dbReference>
<evidence type="ECO:0000256" key="5">
    <source>
        <dbReference type="ARBA" id="ARBA00022692"/>
    </source>
</evidence>
<evidence type="ECO:0000256" key="9">
    <source>
        <dbReference type="SAM" id="SignalP"/>
    </source>
</evidence>
<dbReference type="InterPro" id="IPR025885">
    <property type="entry name" value="PapC_N"/>
</dbReference>
<evidence type="ECO:0000313" key="11">
    <source>
        <dbReference type="EMBL" id="GGA55286.1"/>
    </source>
</evidence>
<comment type="similarity">
    <text evidence="2">Belongs to the fimbrial export usher family.</text>
</comment>
<evidence type="ECO:0000313" key="12">
    <source>
        <dbReference type="Proteomes" id="UP000627464"/>
    </source>
</evidence>
<dbReference type="Proteomes" id="UP000627464">
    <property type="component" value="Unassembled WGS sequence"/>
</dbReference>
<sequence length="792" mass="87207">MQKQKNKGISALLMIILTSSKVNAADVFDAEILKNIGYTESSVEYLSKKGDFPPGINKTEVIINNINKGAYSINVTKQGEICWTTSILNSLNIDASALQRGKEGCNQLSPDIKVTKNPLDNNIVIFVPITMMPSKNNYVTGGKAIIFNYDASAREYNSRGGKFSNKSLTSELGANYKNWIFRSNQSYYAYGKTSNLTRLNNYIQRSFTSSKISVRFGQFTTGGDAFSGINITGVEISPENGLASNSTTVNLKIYAPTAAQVDIYQRKALLKTVYVEAGTTIIEDIPILNQSDDFTLSFIASSGETSRQVIPFIQADSITTLPEGRNVNVYAGRLRMAKQNLPLAALSGNIYRNTFASFFAGGLASNQYQSIMAGGNFRFTEKLLLRTSTTSTQSLHTDNSQEKKLGIRNDISLNYKATSKISVSTAANFRSKNYMDFGSAGNSWYTAEDTGNIKDQLSLGLTYQSDNFGSISLNGTSTRRFKNTNVNSYSLNWGRDFNKVNLNIGLQNNKFSNKKNNYNDNYFYINASIPLGNGRSAQLYSNHSDRVTRYGATYNQEVNDKFNYDVSTETSSNKDKNINATGYYNSKYSRIAFGAAAGDSTKSYRAGMKGGVVLHENGLTFTPRQVSDTFGIVSVNSKEPDVEIMTPAGKVWTDSQGQAIASSSAWRKNRIQVNVSSLKKNLEVQSGIAEVSPSRGSVVHVALPIYRVNRMLLSFDGPRVPSPGSAVLDSKGRTITFVSEDKTIFIDDLPTGVMTTTDSLGDSCHIDFPDKYSIEENKLYTPIMVRCLREKK</sequence>
<dbReference type="Gene3D" id="2.60.40.2610">
    <property type="entry name" value="Outer membrane usher protein FimD, plug domain"/>
    <property type="match status" value="1"/>
</dbReference>
<feature type="chain" id="PRO_5047207259" evidence="9">
    <location>
        <begin position="25"/>
        <end position="792"/>
    </location>
</feature>
<dbReference type="PANTHER" id="PTHR30451">
    <property type="entry name" value="OUTER MEMBRANE USHER PROTEIN"/>
    <property type="match status" value="1"/>
</dbReference>
<dbReference type="InterPro" id="IPR000015">
    <property type="entry name" value="Fimb_usher"/>
</dbReference>
<evidence type="ECO:0000256" key="7">
    <source>
        <dbReference type="ARBA" id="ARBA00023136"/>
    </source>
</evidence>
<comment type="subcellular location">
    <subcellularLocation>
        <location evidence="1">Cell outer membrane</location>
        <topology evidence="1">Multi-pass membrane protein</topology>
    </subcellularLocation>
</comment>
<keyword evidence="5" id="KW-0812">Transmembrane</keyword>
<keyword evidence="8" id="KW-0998">Cell outer membrane</keyword>
<dbReference type="PANTHER" id="PTHR30451:SF8">
    <property type="entry name" value="FIMBRIAL USHER PROTEIN"/>
    <property type="match status" value="1"/>
</dbReference>
<evidence type="ECO:0000256" key="6">
    <source>
        <dbReference type="ARBA" id="ARBA00022729"/>
    </source>
</evidence>
<comment type="caution">
    <text evidence="11">The sequence shown here is derived from an EMBL/GenBank/DDBJ whole genome shotgun (WGS) entry which is preliminary data.</text>
</comment>
<dbReference type="SUPFAM" id="SSF141729">
    <property type="entry name" value="FimD N-terminal domain-like"/>
    <property type="match status" value="1"/>
</dbReference>
<organism evidence="11 12">
    <name type="scientific">Hafnia psychrotolerans</name>
    <dbReference type="NCBI Taxonomy" id="1477018"/>
    <lineage>
        <taxon>Bacteria</taxon>
        <taxon>Pseudomonadati</taxon>
        <taxon>Pseudomonadota</taxon>
        <taxon>Gammaproteobacteria</taxon>
        <taxon>Enterobacterales</taxon>
        <taxon>Hafniaceae</taxon>
        <taxon>Hafnia</taxon>
    </lineage>
</organism>
<dbReference type="InterPro" id="IPR037224">
    <property type="entry name" value="PapC_N_sf"/>
</dbReference>
<dbReference type="InterPro" id="IPR042186">
    <property type="entry name" value="FimD_plug_dom"/>
</dbReference>
<dbReference type="RefSeq" id="WP_188474676.1">
    <property type="nucleotide sequence ID" value="NZ_BMFZ01000009.1"/>
</dbReference>
<gene>
    <name evidence="11" type="primary">aufC</name>
    <name evidence="11" type="ORF">GCM10011328_33500</name>
</gene>
<keyword evidence="4" id="KW-1134">Transmembrane beta strand</keyword>
<keyword evidence="12" id="KW-1185">Reference proteome</keyword>
<protein>
    <submittedName>
        <fullName evidence="11">Outer membrane usher protein</fullName>
    </submittedName>
</protein>
<evidence type="ECO:0000259" key="10">
    <source>
        <dbReference type="Pfam" id="PF13954"/>
    </source>
</evidence>
<proteinExistence type="inferred from homology"/>
<evidence type="ECO:0000256" key="2">
    <source>
        <dbReference type="ARBA" id="ARBA00008064"/>
    </source>
</evidence>
<dbReference type="Gene3D" id="3.10.20.410">
    <property type="match status" value="1"/>
</dbReference>
<evidence type="ECO:0000256" key="8">
    <source>
        <dbReference type="ARBA" id="ARBA00023237"/>
    </source>
</evidence>
<feature type="domain" description="PapC N-terminal" evidence="10">
    <location>
        <begin position="28"/>
        <end position="152"/>
    </location>
</feature>
<dbReference type="Gene3D" id="2.60.40.3110">
    <property type="match status" value="1"/>
</dbReference>
<dbReference type="EMBL" id="BMFZ01000009">
    <property type="protein sequence ID" value="GGA55286.1"/>
    <property type="molecule type" value="Genomic_DNA"/>
</dbReference>
<accession>A0ABQ1H164</accession>
<keyword evidence="3" id="KW-0813">Transport</keyword>
<dbReference type="Pfam" id="PF00577">
    <property type="entry name" value="Usher"/>
    <property type="match status" value="1"/>
</dbReference>
<name>A0ABQ1H164_9GAMM</name>
<keyword evidence="7" id="KW-0472">Membrane</keyword>